<dbReference type="GO" id="GO:0046872">
    <property type="term" value="F:metal ion binding"/>
    <property type="evidence" value="ECO:0007669"/>
    <property type="project" value="UniProtKB-UniRule"/>
</dbReference>
<keyword evidence="9 18" id="KW-0630">Potassium</keyword>
<dbReference type="PATRIC" id="fig|1231392.3.peg.2313"/>
<feature type="domain" description="YjeF C-terminal" evidence="20">
    <location>
        <begin position="221"/>
        <end position="498"/>
    </location>
</feature>
<dbReference type="GO" id="GO:0046496">
    <property type="term" value="P:nicotinamide nucleotide metabolic process"/>
    <property type="evidence" value="ECO:0007669"/>
    <property type="project" value="UniProtKB-UniRule"/>
</dbReference>
<comment type="caution">
    <text evidence="22">The sequence shown here is derived from an EMBL/GenBank/DDBJ whole genome shotgun (WGS) entry which is preliminary data.</text>
</comment>
<sequence length="500" mass="51662">MRAIERAAIATGAVTGRTLMERAGRGVVDALLTQWPAMRDGPRRAAVLCGPGNNGGDGFVVARLLRDRGWRVDLHSWGRAADLPPDARANADLWMETGALRDWPEGGDWADGADLVVDAVLGTGLVRPVPAAMHAPLRAASERGLPLVAVDGLTGLDLDTGAMRIMGGSPARADLTVTFHAAKVGHYLADGPARSGRLVVTDIGLDPVPGADDAPSCRLVDLSAGDAARCLRKTDGHKYDHGHVLVLSGGVGRGGAARMAARGALRIGAGLVTLACPPAALIENAAQLDAIMLRAVKDEGALTDLLGDPRLDTLCLGPGLGLTAREAGLLRAALRVGRGTVLDGDALTLLARDDDLFSLLHECCVLTPHAGEFARLFPDLADRLAKDSAFSKLDAARQAALRAGCTVLVKGPDTVIAGPDGQAALAPASYGRAVPWLATAGAGDVLSGFIAGLLARGFDPMRAAETGAWLHVECARQLGAGMIAQDLPDALPRVFARLGL</sequence>
<evidence type="ECO:0000259" key="21">
    <source>
        <dbReference type="PROSITE" id="PS51385"/>
    </source>
</evidence>
<keyword evidence="13" id="KW-0511">Multifunctional enzyme</keyword>
<dbReference type="EC" id="4.2.1.136" evidence="19"/>
<dbReference type="eggNOG" id="COG0062">
    <property type="taxonomic scope" value="Bacteria"/>
</dbReference>
<evidence type="ECO:0000256" key="14">
    <source>
        <dbReference type="ARBA" id="ARBA00025153"/>
    </source>
</evidence>
<keyword evidence="10 17" id="KW-0520">NAD</keyword>
<keyword evidence="6 17" id="KW-0547">Nucleotide-binding</keyword>
<dbReference type="InterPro" id="IPR004443">
    <property type="entry name" value="YjeF_N_dom"/>
</dbReference>
<evidence type="ECO:0000313" key="22">
    <source>
        <dbReference type="EMBL" id="EKE43569.1"/>
    </source>
</evidence>
<feature type="binding site" evidence="18">
    <location>
        <begin position="122"/>
        <end position="128"/>
    </location>
    <ligand>
        <name>(6S)-NADPHX</name>
        <dbReference type="ChEBI" id="CHEBI:64076"/>
    </ligand>
</feature>
<dbReference type="PANTHER" id="PTHR12592">
    <property type="entry name" value="ATP-DEPENDENT (S)-NAD(P)H-HYDRATE DEHYDRATASE FAMILY MEMBER"/>
    <property type="match status" value="1"/>
</dbReference>
<feature type="binding site" evidence="17">
    <location>
        <position position="443"/>
    </location>
    <ligand>
        <name>AMP</name>
        <dbReference type="ChEBI" id="CHEBI:456215"/>
    </ligand>
</feature>
<dbReference type="Gene3D" id="3.40.1190.20">
    <property type="match status" value="1"/>
</dbReference>
<dbReference type="PROSITE" id="PS51383">
    <property type="entry name" value="YJEF_C_3"/>
    <property type="match status" value="1"/>
</dbReference>
<dbReference type="InterPro" id="IPR029056">
    <property type="entry name" value="Ribokinase-like"/>
</dbReference>
<comment type="similarity">
    <text evidence="4 19">In the C-terminal section; belongs to the NnrD/CARKD family.</text>
</comment>
<comment type="caution">
    <text evidence="18">Lacks conserved residue(s) required for the propagation of feature annotation.</text>
</comment>
<evidence type="ECO:0000256" key="10">
    <source>
        <dbReference type="ARBA" id="ARBA00023027"/>
    </source>
</evidence>
<keyword evidence="12 17" id="KW-0456">Lyase</keyword>
<gene>
    <name evidence="18" type="primary">nnrE</name>
    <name evidence="17" type="synonym">nnrD</name>
    <name evidence="22" type="ORF">OCGS_2301</name>
</gene>
<dbReference type="HAMAP" id="MF_01966">
    <property type="entry name" value="NADHX_epimerase"/>
    <property type="match status" value="1"/>
</dbReference>
<dbReference type="EMBL" id="AMGO01000052">
    <property type="protein sequence ID" value="EKE43569.1"/>
    <property type="molecule type" value="Genomic_DNA"/>
</dbReference>
<name>K2HKY5_9RHOB</name>
<dbReference type="PROSITE" id="PS51385">
    <property type="entry name" value="YJEF_N"/>
    <property type="match status" value="1"/>
</dbReference>
<dbReference type="eggNOG" id="COG0063">
    <property type="taxonomic scope" value="Bacteria"/>
</dbReference>
<comment type="cofactor">
    <cofactor evidence="18 19">
        <name>K(+)</name>
        <dbReference type="ChEBI" id="CHEBI:29103"/>
    </cofactor>
    <text evidence="18 19">Binds 1 potassium ion per subunit.</text>
</comment>
<dbReference type="CDD" id="cd01171">
    <property type="entry name" value="YXKO-related"/>
    <property type="match status" value="1"/>
</dbReference>
<dbReference type="STRING" id="1231392.OCGS_2301"/>
<dbReference type="Pfam" id="PF03853">
    <property type="entry name" value="YjeF_N"/>
    <property type="match status" value="1"/>
</dbReference>
<comment type="similarity">
    <text evidence="18">Belongs to the NnrE/AIBP family.</text>
</comment>
<organism evidence="22 23">
    <name type="scientific">Oceaniovalibus guishaninsula JLT2003</name>
    <dbReference type="NCBI Taxonomy" id="1231392"/>
    <lineage>
        <taxon>Bacteria</taxon>
        <taxon>Pseudomonadati</taxon>
        <taxon>Pseudomonadota</taxon>
        <taxon>Alphaproteobacteria</taxon>
        <taxon>Rhodobacterales</taxon>
        <taxon>Roseobacteraceae</taxon>
        <taxon>Oceaniovalibus</taxon>
    </lineage>
</organism>
<keyword evidence="5 18" id="KW-0479">Metal-binding</keyword>
<dbReference type="InterPro" id="IPR030677">
    <property type="entry name" value="Nnr"/>
</dbReference>
<dbReference type="InterPro" id="IPR017953">
    <property type="entry name" value="Carbohydrate_kinase_pred_CS"/>
</dbReference>
<comment type="function">
    <text evidence="18">Catalyzes the epimerization of the S- and R-forms of NAD(P)HX, a damaged form of NAD(P)H that is a result of enzymatic or heat-dependent hydration. This is a prerequisite for the S-specific NAD(P)H-hydrate dehydratase to allow the repair of both epimers of NAD(P)HX.</text>
</comment>
<evidence type="ECO:0000256" key="1">
    <source>
        <dbReference type="ARBA" id="ARBA00000013"/>
    </source>
</evidence>
<dbReference type="Pfam" id="PF01256">
    <property type="entry name" value="Carb_kinase"/>
    <property type="match status" value="1"/>
</dbReference>
<feature type="binding site" evidence="18">
    <location>
        <position position="118"/>
    </location>
    <ligand>
        <name>K(+)</name>
        <dbReference type="ChEBI" id="CHEBI:29103"/>
    </ligand>
</feature>
<evidence type="ECO:0000256" key="9">
    <source>
        <dbReference type="ARBA" id="ARBA00022958"/>
    </source>
</evidence>
<evidence type="ECO:0000256" key="11">
    <source>
        <dbReference type="ARBA" id="ARBA00023235"/>
    </source>
</evidence>
<evidence type="ECO:0000256" key="5">
    <source>
        <dbReference type="ARBA" id="ARBA00022723"/>
    </source>
</evidence>
<dbReference type="GO" id="GO:0005524">
    <property type="term" value="F:ATP binding"/>
    <property type="evidence" value="ECO:0007669"/>
    <property type="project" value="UniProtKB-UniRule"/>
</dbReference>
<dbReference type="HAMAP" id="MF_01965">
    <property type="entry name" value="NADHX_dehydratase"/>
    <property type="match status" value="1"/>
</dbReference>
<dbReference type="SUPFAM" id="SSF53613">
    <property type="entry name" value="Ribokinase-like"/>
    <property type="match status" value="1"/>
</dbReference>
<evidence type="ECO:0000256" key="2">
    <source>
        <dbReference type="ARBA" id="ARBA00000909"/>
    </source>
</evidence>
<dbReference type="EC" id="5.1.99.6" evidence="19"/>
<comment type="catalytic activity">
    <reaction evidence="1 18 19">
        <text>(6R)-NADHX = (6S)-NADHX</text>
        <dbReference type="Rhea" id="RHEA:32215"/>
        <dbReference type="ChEBI" id="CHEBI:64074"/>
        <dbReference type="ChEBI" id="CHEBI:64075"/>
        <dbReference type="EC" id="5.1.99.6"/>
    </reaction>
</comment>
<comment type="similarity">
    <text evidence="17">Belongs to the NnrD/CARKD family.</text>
</comment>
<evidence type="ECO:0000256" key="3">
    <source>
        <dbReference type="ARBA" id="ARBA00006001"/>
    </source>
</evidence>
<dbReference type="SUPFAM" id="SSF64153">
    <property type="entry name" value="YjeF N-terminal domain-like"/>
    <property type="match status" value="1"/>
</dbReference>
<evidence type="ECO:0000256" key="13">
    <source>
        <dbReference type="ARBA" id="ARBA00023268"/>
    </source>
</evidence>
<dbReference type="InterPro" id="IPR000631">
    <property type="entry name" value="CARKD"/>
</dbReference>
<evidence type="ECO:0000259" key="20">
    <source>
        <dbReference type="PROSITE" id="PS51383"/>
    </source>
</evidence>
<feature type="binding site" evidence="17">
    <location>
        <position position="369"/>
    </location>
    <ligand>
        <name>(6S)-NADPHX</name>
        <dbReference type="ChEBI" id="CHEBI:64076"/>
    </ligand>
</feature>
<evidence type="ECO:0000256" key="7">
    <source>
        <dbReference type="ARBA" id="ARBA00022840"/>
    </source>
</evidence>
<evidence type="ECO:0000256" key="6">
    <source>
        <dbReference type="ARBA" id="ARBA00022741"/>
    </source>
</evidence>
<feature type="binding site" evidence="18">
    <location>
        <position position="154"/>
    </location>
    <ligand>
        <name>K(+)</name>
        <dbReference type="ChEBI" id="CHEBI:29103"/>
    </ligand>
</feature>
<evidence type="ECO:0000256" key="17">
    <source>
        <dbReference type="HAMAP-Rule" id="MF_01965"/>
    </source>
</evidence>
<comment type="similarity">
    <text evidence="3 19">In the N-terminal section; belongs to the NnrE/AIBP family.</text>
</comment>
<evidence type="ECO:0000256" key="19">
    <source>
        <dbReference type="PIRNR" id="PIRNR017184"/>
    </source>
</evidence>
<dbReference type="PROSITE" id="PS01050">
    <property type="entry name" value="YJEF_C_2"/>
    <property type="match status" value="1"/>
</dbReference>
<dbReference type="GO" id="GO:0110051">
    <property type="term" value="P:metabolite repair"/>
    <property type="evidence" value="ECO:0007669"/>
    <property type="project" value="TreeGrafter"/>
</dbReference>
<comment type="catalytic activity">
    <reaction evidence="2 18 19">
        <text>(6R)-NADPHX = (6S)-NADPHX</text>
        <dbReference type="Rhea" id="RHEA:32227"/>
        <dbReference type="ChEBI" id="CHEBI:64076"/>
        <dbReference type="ChEBI" id="CHEBI:64077"/>
        <dbReference type="EC" id="5.1.99.6"/>
    </reaction>
</comment>
<comment type="function">
    <text evidence="14 19">Bifunctional enzyme that catalyzes the epimerization of the S- and R-forms of NAD(P)HX and the dehydration of the S-form of NAD(P)HX at the expense of ADP, which is converted to AMP. This allows the repair of both epimers of NAD(P)HX, a damaged form of NAD(P)H that is a result of enzymatic or heat-dependent hydration.</text>
</comment>
<evidence type="ECO:0000256" key="8">
    <source>
        <dbReference type="ARBA" id="ARBA00022857"/>
    </source>
</evidence>
<accession>K2HKY5</accession>
<evidence type="ECO:0000256" key="16">
    <source>
        <dbReference type="ARBA" id="ARBA00049209"/>
    </source>
</evidence>
<protein>
    <recommendedName>
        <fullName evidence="19">Bifunctional NAD(P)H-hydrate repair enzyme</fullName>
    </recommendedName>
    <alternativeName>
        <fullName evidence="19">Nicotinamide nucleotide repair protein</fullName>
    </alternativeName>
    <domain>
        <recommendedName>
            <fullName evidence="19">ADP-dependent (S)-NAD(P)H-hydrate dehydratase</fullName>
            <ecNumber evidence="19">4.2.1.136</ecNumber>
        </recommendedName>
        <alternativeName>
            <fullName evidence="19">ADP-dependent NAD(P)HX dehydratase</fullName>
        </alternativeName>
    </domain>
    <domain>
        <recommendedName>
            <fullName evidence="19">NAD(P)H-hydrate epimerase</fullName>
            <ecNumber evidence="19">5.1.99.6</ecNumber>
        </recommendedName>
    </domain>
</protein>
<comment type="catalytic activity">
    <reaction evidence="16 17 19">
        <text>(6S)-NADPHX + ADP = AMP + phosphate + NADPH + H(+)</text>
        <dbReference type="Rhea" id="RHEA:32235"/>
        <dbReference type="ChEBI" id="CHEBI:15378"/>
        <dbReference type="ChEBI" id="CHEBI:43474"/>
        <dbReference type="ChEBI" id="CHEBI:57783"/>
        <dbReference type="ChEBI" id="CHEBI:64076"/>
        <dbReference type="ChEBI" id="CHEBI:456215"/>
        <dbReference type="ChEBI" id="CHEBI:456216"/>
        <dbReference type="EC" id="4.2.1.136"/>
    </reaction>
</comment>
<feature type="binding site" evidence="17">
    <location>
        <position position="444"/>
    </location>
    <ligand>
        <name>(6S)-NADPHX</name>
        <dbReference type="ChEBI" id="CHEBI:64076"/>
    </ligand>
</feature>
<feature type="binding site" evidence="17">
    <location>
        <position position="256"/>
    </location>
    <ligand>
        <name>(6S)-NADPHX</name>
        <dbReference type="ChEBI" id="CHEBI:64076"/>
    </ligand>
</feature>
<feature type="binding site" evidence="18">
    <location>
        <position position="54"/>
    </location>
    <ligand>
        <name>K(+)</name>
        <dbReference type="ChEBI" id="CHEBI:29103"/>
    </ligand>
</feature>
<dbReference type="NCBIfam" id="TIGR00196">
    <property type="entry name" value="yjeF_cterm"/>
    <property type="match status" value="1"/>
</dbReference>
<evidence type="ECO:0000256" key="15">
    <source>
        <dbReference type="ARBA" id="ARBA00048238"/>
    </source>
</evidence>
<keyword evidence="11 18" id="KW-0413">Isomerase</keyword>
<evidence type="ECO:0000256" key="4">
    <source>
        <dbReference type="ARBA" id="ARBA00009524"/>
    </source>
</evidence>
<feature type="domain" description="YjeF N-terminal" evidence="21">
    <location>
        <begin position="1"/>
        <end position="211"/>
    </location>
</feature>
<keyword evidence="8 17" id="KW-0521">NADP</keyword>
<proteinExistence type="inferred from homology"/>
<reference evidence="22 23" key="1">
    <citation type="journal article" date="2012" name="J. Bacteriol.">
        <title>Draft Genome Sequence of Oceaniovalibus guishaninsula JLT2003T.</title>
        <authorList>
            <person name="Tang K."/>
            <person name="Liu K."/>
            <person name="Jiao N."/>
        </authorList>
    </citation>
    <scope>NUCLEOTIDE SEQUENCE [LARGE SCALE GENOMIC DNA]</scope>
    <source>
        <strain evidence="22 23">JLT2003</strain>
    </source>
</reference>
<dbReference type="InterPro" id="IPR036652">
    <property type="entry name" value="YjeF_N_dom_sf"/>
</dbReference>
<dbReference type="AlphaFoldDB" id="K2HKY5"/>
<comment type="subunit">
    <text evidence="17">Homotetramer.</text>
</comment>
<dbReference type="GO" id="GO:0052855">
    <property type="term" value="F:ADP-dependent NAD(P)H-hydrate dehydratase activity"/>
    <property type="evidence" value="ECO:0007669"/>
    <property type="project" value="UniProtKB-UniRule"/>
</dbReference>
<comment type="function">
    <text evidence="17">Catalyzes the dehydration of the S-form of NAD(P)HX at the expense of ADP, which is converted to AMP. Together with NAD(P)HX epimerase, which catalyzes the epimerization of the S- and R-forms, the enzyme allows the repair of both epimers of NAD(P)HX, a damaged form of NAD(P)H that is a result of enzymatic or heat-dependent hydration.</text>
</comment>
<keyword evidence="7 17" id="KW-0067">ATP-binding</keyword>
<dbReference type="GO" id="GO:0052856">
    <property type="term" value="F:NAD(P)HX epimerase activity"/>
    <property type="evidence" value="ECO:0007669"/>
    <property type="project" value="UniProtKB-UniRule"/>
</dbReference>
<dbReference type="Proteomes" id="UP000006765">
    <property type="component" value="Unassembled WGS sequence"/>
</dbReference>
<feature type="binding site" evidence="18">
    <location>
        <position position="151"/>
    </location>
    <ligand>
        <name>(6S)-NADPHX</name>
        <dbReference type="ChEBI" id="CHEBI:64076"/>
    </ligand>
</feature>
<evidence type="ECO:0000256" key="12">
    <source>
        <dbReference type="ARBA" id="ARBA00023239"/>
    </source>
</evidence>
<comment type="cofactor">
    <cofactor evidence="17">
        <name>Mg(2+)</name>
        <dbReference type="ChEBI" id="CHEBI:18420"/>
    </cofactor>
</comment>
<feature type="binding site" evidence="18">
    <location>
        <begin position="53"/>
        <end position="57"/>
    </location>
    <ligand>
        <name>(6S)-NADPHX</name>
        <dbReference type="ChEBI" id="CHEBI:64076"/>
    </ligand>
</feature>
<keyword evidence="23" id="KW-1185">Reference proteome</keyword>
<feature type="binding site" evidence="17">
    <location>
        <begin position="410"/>
        <end position="414"/>
    </location>
    <ligand>
        <name>AMP</name>
        <dbReference type="ChEBI" id="CHEBI:456215"/>
    </ligand>
</feature>
<dbReference type="PANTHER" id="PTHR12592:SF0">
    <property type="entry name" value="ATP-DEPENDENT (S)-NAD(P)H-HYDRATE DEHYDRATASE"/>
    <property type="match status" value="1"/>
</dbReference>
<feature type="binding site" evidence="17">
    <location>
        <position position="319"/>
    </location>
    <ligand>
        <name>(6S)-NADPHX</name>
        <dbReference type="ChEBI" id="CHEBI:64076"/>
    </ligand>
</feature>
<dbReference type="Gene3D" id="3.40.50.10260">
    <property type="entry name" value="YjeF N-terminal domain"/>
    <property type="match status" value="1"/>
</dbReference>
<evidence type="ECO:0000256" key="18">
    <source>
        <dbReference type="HAMAP-Rule" id="MF_01966"/>
    </source>
</evidence>
<comment type="catalytic activity">
    <reaction evidence="15 17 19">
        <text>(6S)-NADHX + ADP = AMP + phosphate + NADH + H(+)</text>
        <dbReference type="Rhea" id="RHEA:32223"/>
        <dbReference type="ChEBI" id="CHEBI:15378"/>
        <dbReference type="ChEBI" id="CHEBI:43474"/>
        <dbReference type="ChEBI" id="CHEBI:57945"/>
        <dbReference type="ChEBI" id="CHEBI:64074"/>
        <dbReference type="ChEBI" id="CHEBI:456215"/>
        <dbReference type="ChEBI" id="CHEBI:456216"/>
        <dbReference type="EC" id="4.2.1.136"/>
    </reaction>
</comment>
<evidence type="ECO:0000313" key="23">
    <source>
        <dbReference type="Proteomes" id="UP000006765"/>
    </source>
</evidence>
<dbReference type="RefSeq" id="WP_007427453.1">
    <property type="nucleotide sequence ID" value="NZ_AMGO01000052.1"/>
</dbReference>
<dbReference type="NCBIfam" id="TIGR00197">
    <property type="entry name" value="yjeF_nterm"/>
    <property type="match status" value="1"/>
</dbReference>
<dbReference type="PIRSF" id="PIRSF017184">
    <property type="entry name" value="Nnr"/>
    <property type="match status" value="1"/>
</dbReference>